<evidence type="ECO:0000313" key="1">
    <source>
        <dbReference type="EMBL" id="OWP04203.1"/>
    </source>
</evidence>
<accession>A0A218Z9H6</accession>
<dbReference type="AlphaFoldDB" id="A0A218Z9H6"/>
<evidence type="ECO:0000313" key="2">
    <source>
        <dbReference type="Proteomes" id="UP000242519"/>
    </source>
</evidence>
<sequence>MAASPSTAIFGLNLLTLQSNHRAVYTPADSLIFMEFCSSNPAFLAFLKEFSPTPTKLANKEFGLRELYEMLGADYKKLETMVNPDKVPVLQLLNAKVYSKIARTCANMDRDYTARRSLSAISQVLSARESVEREVMRQLQDDSTNTMALAKDYYTTPPPDHATAREKVSTAGITMKPTTNKSALTEVTNPTAFNGHSSRDVTCDKSPQYAAIPRYVTTPQTTKDSNIEYKGTLEGKSRDELFAQMSEIFARKEKMKASRAQKVEMLKAL</sequence>
<reference evidence="1 2" key="1">
    <citation type="submission" date="2017-04" db="EMBL/GenBank/DDBJ databases">
        <title>Draft genome sequence of Marssonina coronaria NL1: causal agent of apple blotch.</title>
        <authorList>
            <person name="Cheng Q."/>
        </authorList>
    </citation>
    <scope>NUCLEOTIDE SEQUENCE [LARGE SCALE GENOMIC DNA]</scope>
    <source>
        <strain evidence="1 2">NL1</strain>
    </source>
</reference>
<dbReference type="InParanoid" id="A0A218Z9H6"/>
<dbReference type="EMBL" id="MZNU01000120">
    <property type="protein sequence ID" value="OWP04203.1"/>
    <property type="molecule type" value="Genomic_DNA"/>
</dbReference>
<gene>
    <name evidence="1" type="ORF">B2J93_2942</name>
</gene>
<dbReference type="Proteomes" id="UP000242519">
    <property type="component" value="Unassembled WGS sequence"/>
</dbReference>
<name>A0A218Z9H6_9HELO</name>
<comment type="caution">
    <text evidence="1">The sequence shown here is derived from an EMBL/GenBank/DDBJ whole genome shotgun (WGS) entry which is preliminary data.</text>
</comment>
<dbReference type="STRING" id="503106.A0A218Z9H6"/>
<protein>
    <submittedName>
        <fullName evidence="1">Uncharacterized protein</fullName>
    </submittedName>
</protein>
<proteinExistence type="predicted"/>
<keyword evidence="2" id="KW-1185">Reference proteome</keyword>
<dbReference type="OrthoDB" id="3567087at2759"/>
<organism evidence="1 2">
    <name type="scientific">Diplocarpon coronariae</name>
    <dbReference type="NCBI Taxonomy" id="2795749"/>
    <lineage>
        <taxon>Eukaryota</taxon>
        <taxon>Fungi</taxon>
        <taxon>Dikarya</taxon>
        <taxon>Ascomycota</taxon>
        <taxon>Pezizomycotina</taxon>
        <taxon>Leotiomycetes</taxon>
        <taxon>Helotiales</taxon>
        <taxon>Drepanopezizaceae</taxon>
        <taxon>Diplocarpon</taxon>
    </lineage>
</organism>